<evidence type="ECO:0000313" key="2">
    <source>
        <dbReference type="Proteomes" id="UP000618579"/>
    </source>
</evidence>
<reference evidence="1 2" key="1">
    <citation type="submission" date="2019-10" db="EMBL/GenBank/DDBJ databases">
        <title>Description of Paenibacillus pedi sp. nov.</title>
        <authorList>
            <person name="Carlier A."/>
            <person name="Qi S."/>
        </authorList>
    </citation>
    <scope>NUCLEOTIDE SEQUENCE [LARGE SCALE GENOMIC DNA]</scope>
    <source>
        <strain evidence="1 2">LMG 31457</strain>
    </source>
</reference>
<sequence>MSKPKLNAMDAIKARVKQGGASSVHAQLIESDIIAEDRKENAKPAPETEKSTVYVNVNEPPKERRAKFEDNHTRHTVWIRNDLDKLIEDASGGRGDKTRIFNEALEQYLRKRKR</sequence>
<name>A0ABX1ZE80_9BACL</name>
<keyword evidence="2" id="KW-1185">Reference proteome</keyword>
<accession>A0ABX1ZE80</accession>
<dbReference type="Proteomes" id="UP000618579">
    <property type="component" value="Unassembled WGS sequence"/>
</dbReference>
<dbReference type="RefSeq" id="WP_171681313.1">
    <property type="nucleotide sequence ID" value="NZ_WHNZ01000004.1"/>
</dbReference>
<protein>
    <submittedName>
        <fullName evidence="1">Uncharacterized protein</fullName>
    </submittedName>
</protein>
<evidence type="ECO:0000313" key="1">
    <source>
        <dbReference type="EMBL" id="NOU98418.1"/>
    </source>
</evidence>
<proteinExistence type="predicted"/>
<comment type="caution">
    <text evidence="1">The sequence shown here is derived from an EMBL/GenBank/DDBJ whole genome shotgun (WGS) entry which is preliminary data.</text>
</comment>
<dbReference type="EMBL" id="WHNZ01000004">
    <property type="protein sequence ID" value="NOU98418.1"/>
    <property type="molecule type" value="Genomic_DNA"/>
</dbReference>
<organism evidence="1 2">
    <name type="scientific">Paenibacillus planticolens</name>
    <dbReference type="NCBI Taxonomy" id="2654976"/>
    <lineage>
        <taxon>Bacteria</taxon>
        <taxon>Bacillati</taxon>
        <taxon>Bacillota</taxon>
        <taxon>Bacilli</taxon>
        <taxon>Bacillales</taxon>
        <taxon>Paenibacillaceae</taxon>
        <taxon>Paenibacillus</taxon>
    </lineage>
</organism>
<gene>
    <name evidence="1" type="ORF">GC097_00055</name>
</gene>